<proteinExistence type="predicted"/>
<evidence type="ECO:0000313" key="2">
    <source>
        <dbReference type="EMBL" id="DAF65433.1"/>
    </source>
</evidence>
<accession>A0A8S5TQL6</accession>
<reference evidence="2" key="1">
    <citation type="journal article" date="2021" name="Proc. Natl. Acad. Sci. U.S.A.">
        <title>A Catalog of Tens of Thousands of Viruses from Human Metagenomes Reveals Hidden Associations with Chronic Diseases.</title>
        <authorList>
            <person name="Tisza M.J."/>
            <person name="Buck C.B."/>
        </authorList>
    </citation>
    <scope>NUCLEOTIDE SEQUENCE</scope>
    <source>
        <strain evidence="2">CtbbV81</strain>
    </source>
</reference>
<sequence length="122" mass="14358">MEKNRYRIVVLILIFCEIFCAVHIPSHDISERHRRDVQITKEAAEQTYSAQTQELSEIKKICNVECYIHKSTIFFEIAKFAYEITKVHVYIWQLPRGNIGGIMLETNWCSVLFPTSRAYIMV</sequence>
<dbReference type="EMBL" id="BK032878">
    <property type="protein sequence ID" value="DAF65433.1"/>
    <property type="molecule type" value="Genomic_DNA"/>
</dbReference>
<evidence type="ECO:0000256" key="1">
    <source>
        <dbReference type="SAM" id="Phobius"/>
    </source>
</evidence>
<keyword evidence="1" id="KW-0472">Membrane</keyword>
<keyword evidence="1" id="KW-0812">Transmembrane</keyword>
<organism evidence="2">
    <name type="scientific">Siphoviridae sp. ctbbV81</name>
    <dbReference type="NCBI Taxonomy" id="2827900"/>
    <lineage>
        <taxon>Viruses</taxon>
        <taxon>Duplodnaviria</taxon>
        <taxon>Heunggongvirae</taxon>
        <taxon>Uroviricota</taxon>
        <taxon>Caudoviricetes</taxon>
    </lineage>
</organism>
<keyword evidence="1" id="KW-1133">Transmembrane helix</keyword>
<protein>
    <submittedName>
        <fullName evidence="2">Uncharacterized protein</fullName>
    </submittedName>
</protein>
<name>A0A8S5TQL6_9CAUD</name>
<feature type="transmembrane region" description="Helical" evidence="1">
    <location>
        <begin position="6"/>
        <end position="25"/>
    </location>
</feature>